<protein>
    <recommendedName>
        <fullName evidence="5">Exonuclease V</fullName>
    </recommendedName>
</protein>
<feature type="region of interest" description="Disordered" evidence="2">
    <location>
        <begin position="595"/>
        <end position="638"/>
    </location>
</feature>
<evidence type="ECO:0000313" key="4">
    <source>
        <dbReference type="Proteomes" id="UP001329825"/>
    </source>
</evidence>
<dbReference type="PANTHER" id="PTHR14464">
    <property type="entry name" value="EXONUCLEASE V"/>
    <property type="match status" value="1"/>
</dbReference>
<evidence type="ECO:0000313" key="3">
    <source>
        <dbReference type="EMBL" id="WRT64395.1"/>
    </source>
</evidence>
<sequence>MNEIPFPGNGDSPHSMDVDLDDEDDEYEFGIDIPYDEELELALQAAESQPNLVRTESEDDSANVIHKQVTRDIEDLPIHLGINGLPGPLVGPEGKEEEGERGGSGSGSGAGEVDEGGIERLSPFEQFRKKGYLSVSDLVGPVWCETQYDYRLRTLPFLPPSQRPDIIKSTAGNEIVVNKLKVEDKEKILKRGEKIHKRLEREIHPEEIKIPITTPEDIWGLRFLNMLAALESLLTLGKCRELPVVGFVKGILVYGVIDEIVREPIPISSSDNPDNSTTSQTTLTSFFSPSKAKNDKADSRRSDITVKPKTHKLFVSDSKTRASNVLPKEEDTLAGRLQVMLYKELLDSILLYSNSNTPNSNSNSASVSNLTTISNSNPNAMLANIGIANSSSILPSRNPFSWDTIFDHLHLNPLNSFSEEFLNQGQLVVIGNGLRFGSDQAKTLTDMQIILGKYIDELGLGTPTPPSNSKVKGRTNTKGKGKEKQNEEGCRGKTEDLLKLVYRRAGGKKKQKRTRERKNKRRRQSTIDQAGQEKEGEEPPPSLFSVDPIEMKDGDDAIQVEEERLIQLAITESLIPTSNNLAPVATDGIELAKESDSSMIFERTEEPESNSDTPRPPTRASERIYWGEEEDDDDQKEEDELAWAVEMSLNPDLENDQTLENDLEKSEGTAAVLKTPSSSQPIESQLDHVSSQHPSENGISPSKQAPSSPSPSQRDEGDNLPSGSIIGTHRFTHSPLTLARHLESVLQFWLGEREPSGVTLEETRRCGWCEFEEGCEWRLKKAQEIWEKRKT</sequence>
<feature type="compositionally biased region" description="Basic and acidic residues" evidence="2">
    <location>
        <begin position="595"/>
        <end position="606"/>
    </location>
</feature>
<evidence type="ECO:0000256" key="1">
    <source>
        <dbReference type="ARBA" id="ARBA00009797"/>
    </source>
</evidence>
<dbReference type="PANTHER" id="PTHR14464:SF4">
    <property type="entry name" value="EXONUCLEASE V"/>
    <property type="match status" value="1"/>
</dbReference>
<proteinExistence type="inferred from homology"/>
<feature type="region of interest" description="Disordered" evidence="2">
    <location>
        <begin position="1"/>
        <end position="22"/>
    </location>
</feature>
<keyword evidence="4" id="KW-1185">Reference proteome</keyword>
<reference evidence="3 4" key="1">
    <citation type="submission" date="2024-01" db="EMBL/GenBank/DDBJ databases">
        <title>Comparative genomics of Cryptococcus and Kwoniella reveals pathogenesis evolution and contrasting modes of karyotype evolution via chromosome fusion or intercentromeric recombination.</title>
        <authorList>
            <person name="Coelho M.A."/>
            <person name="David-Palma M."/>
            <person name="Shea T."/>
            <person name="Bowers K."/>
            <person name="McGinley-Smith S."/>
            <person name="Mohammad A.W."/>
            <person name="Gnirke A."/>
            <person name="Yurkov A.M."/>
            <person name="Nowrousian M."/>
            <person name="Sun S."/>
            <person name="Cuomo C.A."/>
            <person name="Heitman J."/>
        </authorList>
    </citation>
    <scope>NUCLEOTIDE SEQUENCE [LARGE SCALE GENOMIC DNA]</scope>
    <source>
        <strain evidence="3">CBS 11374</strain>
    </source>
</reference>
<dbReference type="EMBL" id="CP141881">
    <property type="protein sequence ID" value="WRT64395.1"/>
    <property type="molecule type" value="Genomic_DNA"/>
</dbReference>
<organism evidence="3 4">
    <name type="scientific">Kwoniella shivajii</name>
    <dbReference type="NCBI Taxonomy" id="564305"/>
    <lineage>
        <taxon>Eukaryota</taxon>
        <taxon>Fungi</taxon>
        <taxon>Dikarya</taxon>
        <taxon>Basidiomycota</taxon>
        <taxon>Agaricomycotina</taxon>
        <taxon>Tremellomycetes</taxon>
        <taxon>Tremellales</taxon>
        <taxon>Cryptococcaceae</taxon>
        <taxon>Kwoniella</taxon>
    </lineage>
</organism>
<dbReference type="GeneID" id="87953458"/>
<name>A0ABZ1CRZ4_9TREE</name>
<feature type="region of interest" description="Disordered" evidence="2">
    <location>
        <begin position="84"/>
        <end position="116"/>
    </location>
</feature>
<feature type="compositionally biased region" description="Basic and acidic residues" evidence="2">
    <location>
        <begin position="292"/>
        <end position="301"/>
    </location>
</feature>
<dbReference type="RefSeq" id="XP_062789135.1">
    <property type="nucleotide sequence ID" value="XM_062933084.1"/>
</dbReference>
<dbReference type="Proteomes" id="UP001329825">
    <property type="component" value="Chromosome 1"/>
</dbReference>
<feature type="compositionally biased region" description="Acidic residues" evidence="2">
    <location>
        <begin position="627"/>
        <end position="638"/>
    </location>
</feature>
<feature type="region of interest" description="Disordered" evidence="2">
    <location>
        <begin position="457"/>
        <end position="491"/>
    </location>
</feature>
<feature type="compositionally biased region" description="Basic and acidic residues" evidence="2">
    <location>
        <begin position="480"/>
        <end position="491"/>
    </location>
</feature>
<gene>
    <name evidence="3" type="ORF">IL334_001327</name>
</gene>
<evidence type="ECO:0000256" key="2">
    <source>
        <dbReference type="SAM" id="MobiDB-lite"/>
    </source>
</evidence>
<feature type="compositionally biased region" description="Low complexity" evidence="2">
    <location>
        <begin position="267"/>
        <end position="290"/>
    </location>
</feature>
<evidence type="ECO:0008006" key="5">
    <source>
        <dbReference type="Google" id="ProtNLM"/>
    </source>
</evidence>
<dbReference type="Pfam" id="PF09810">
    <property type="entry name" value="Exo5"/>
    <property type="match status" value="3"/>
</dbReference>
<accession>A0ABZ1CRZ4</accession>
<feature type="compositionally biased region" description="Low complexity" evidence="2">
    <location>
        <begin position="700"/>
        <end position="712"/>
    </location>
</feature>
<feature type="compositionally biased region" description="Basic residues" evidence="2">
    <location>
        <begin position="505"/>
        <end position="524"/>
    </location>
</feature>
<comment type="similarity">
    <text evidence="1">Belongs to the EXO5 family.</text>
</comment>
<feature type="region of interest" description="Disordered" evidence="2">
    <location>
        <begin position="267"/>
        <end position="301"/>
    </location>
</feature>
<feature type="region of interest" description="Disordered" evidence="2">
    <location>
        <begin position="672"/>
        <end position="728"/>
    </location>
</feature>
<feature type="compositionally biased region" description="Polar residues" evidence="2">
    <location>
        <begin position="675"/>
        <end position="699"/>
    </location>
</feature>
<dbReference type="InterPro" id="IPR019190">
    <property type="entry name" value="EXOV"/>
</dbReference>
<feature type="region of interest" description="Disordered" evidence="2">
    <location>
        <begin position="505"/>
        <end position="549"/>
    </location>
</feature>